<gene>
    <name evidence="1" type="ORF">RPERSI_LOCUS20216</name>
</gene>
<comment type="caution">
    <text evidence="1">The sequence shown here is derived from an EMBL/GenBank/DDBJ whole genome shotgun (WGS) entry which is preliminary data.</text>
</comment>
<keyword evidence="2" id="KW-1185">Reference proteome</keyword>
<evidence type="ECO:0000313" key="2">
    <source>
        <dbReference type="Proteomes" id="UP000789920"/>
    </source>
</evidence>
<organism evidence="1 2">
    <name type="scientific">Racocetra persica</name>
    <dbReference type="NCBI Taxonomy" id="160502"/>
    <lineage>
        <taxon>Eukaryota</taxon>
        <taxon>Fungi</taxon>
        <taxon>Fungi incertae sedis</taxon>
        <taxon>Mucoromycota</taxon>
        <taxon>Glomeromycotina</taxon>
        <taxon>Glomeromycetes</taxon>
        <taxon>Diversisporales</taxon>
        <taxon>Gigasporaceae</taxon>
        <taxon>Racocetra</taxon>
    </lineage>
</organism>
<reference evidence="1" key="1">
    <citation type="submission" date="2021-06" db="EMBL/GenBank/DDBJ databases">
        <authorList>
            <person name="Kallberg Y."/>
            <person name="Tangrot J."/>
            <person name="Rosling A."/>
        </authorList>
    </citation>
    <scope>NUCLEOTIDE SEQUENCE</scope>
    <source>
        <strain evidence="1">MA461A</strain>
    </source>
</reference>
<proteinExistence type="predicted"/>
<feature type="non-terminal residue" evidence="1">
    <location>
        <position position="385"/>
    </location>
</feature>
<sequence>MNKINDTYQCAQCKRDFSAQDVYRIGIKNKQFFCREIHGYEIKSEEGKLTETIDYYDYRGEKHHKYYLICPEELHGVYHRDPKTGKEIFNLDCYKLVPPGQRYCGDDSCVYYTAVYNGTNSEEKKKIRQNLAEKRAKLKKEEEHLESLGLQRQRCWLERLDQNSIFVRKNDNNNSHVLQAKVEIKKEIDKKESLLEQAKIDGDNEAAAKLEQQLQELNEQQKNNSTTENSENPNENKIIAYSIIGLSLMTFIGLIIDLSIRNYLYSLLPDIVRLETYYTKNSILIRPHLTEAEIILLLDKNNSRLETVLKGIYKIVNDEKISVKVDLKKVKKIYAHAQSIANLISGQLKKWIPVKQILKNVLAKVEYEPEIKGGGVEMKGILNNT</sequence>
<dbReference type="EMBL" id="CAJVQC010056685">
    <property type="protein sequence ID" value="CAG8796732.1"/>
    <property type="molecule type" value="Genomic_DNA"/>
</dbReference>
<name>A0ACA9RK73_9GLOM</name>
<evidence type="ECO:0000313" key="1">
    <source>
        <dbReference type="EMBL" id="CAG8796732.1"/>
    </source>
</evidence>
<protein>
    <submittedName>
        <fullName evidence="1">8444_t:CDS:1</fullName>
    </submittedName>
</protein>
<accession>A0ACA9RK73</accession>
<dbReference type="Proteomes" id="UP000789920">
    <property type="component" value="Unassembled WGS sequence"/>
</dbReference>